<evidence type="ECO:0000313" key="7">
    <source>
        <dbReference type="EMBL" id="MFC4696007.1"/>
    </source>
</evidence>
<dbReference type="Pfam" id="PF00877">
    <property type="entry name" value="NLPC_P60"/>
    <property type="match status" value="1"/>
</dbReference>
<feature type="compositionally biased region" description="Basic and acidic residues" evidence="5">
    <location>
        <begin position="25"/>
        <end position="36"/>
    </location>
</feature>
<dbReference type="Gene3D" id="3.90.1720.10">
    <property type="entry name" value="endopeptidase domain like (from Nostoc punctiforme)"/>
    <property type="match status" value="1"/>
</dbReference>
<evidence type="ECO:0000256" key="4">
    <source>
        <dbReference type="ARBA" id="ARBA00022807"/>
    </source>
</evidence>
<proteinExistence type="inferred from homology"/>
<keyword evidence="2" id="KW-0645">Protease</keyword>
<feature type="compositionally biased region" description="Basic residues" evidence="5">
    <location>
        <begin position="64"/>
        <end position="85"/>
    </location>
</feature>
<gene>
    <name evidence="7" type="ORF">ACFO3M_21590</name>
</gene>
<dbReference type="Pfam" id="PF02557">
    <property type="entry name" value="VanY"/>
    <property type="match status" value="1"/>
</dbReference>
<dbReference type="CDD" id="cd14814">
    <property type="entry name" value="Peptidase_M15"/>
    <property type="match status" value="1"/>
</dbReference>
<name>A0ABV9LRR6_9ACTN</name>
<dbReference type="InterPro" id="IPR000064">
    <property type="entry name" value="NLP_P60_dom"/>
</dbReference>
<keyword evidence="8" id="KW-1185">Reference proteome</keyword>
<evidence type="ECO:0000256" key="5">
    <source>
        <dbReference type="SAM" id="MobiDB-lite"/>
    </source>
</evidence>
<dbReference type="Gene3D" id="3.30.1380.10">
    <property type="match status" value="1"/>
</dbReference>
<dbReference type="SUPFAM" id="SSF54001">
    <property type="entry name" value="Cysteine proteinases"/>
    <property type="match status" value="1"/>
</dbReference>
<dbReference type="SUPFAM" id="SSF55166">
    <property type="entry name" value="Hedgehog/DD-peptidase"/>
    <property type="match status" value="1"/>
</dbReference>
<evidence type="ECO:0000256" key="1">
    <source>
        <dbReference type="ARBA" id="ARBA00007074"/>
    </source>
</evidence>
<comment type="caution">
    <text evidence="7">The sequence shown here is derived from an EMBL/GenBank/DDBJ whole genome shotgun (WGS) entry which is preliminary data.</text>
</comment>
<reference evidence="8" key="1">
    <citation type="journal article" date="2019" name="Int. J. Syst. Evol. Microbiol.">
        <title>The Global Catalogue of Microorganisms (GCM) 10K type strain sequencing project: providing services to taxonomists for standard genome sequencing and annotation.</title>
        <authorList>
            <consortium name="The Broad Institute Genomics Platform"/>
            <consortium name="The Broad Institute Genome Sequencing Center for Infectious Disease"/>
            <person name="Wu L."/>
            <person name="Ma J."/>
        </authorList>
    </citation>
    <scope>NUCLEOTIDE SEQUENCE [LARGE SCALE GENOMIC DNA]</scope>
    <source>
        <strain evidence="8">CCUG 62763</strain>
    </source>
</reference>
<comment type="similarity">
    <text evidence="1">Belongs to the peptidase C40 family.</text>
</comment>
<organism evidence="7 8">
    <name type="scientific">Geodermatophilus arenarius</name>
    <dbReference type="NCBI Taxonomy" id="1137990"/>
    <lineage>
        <taxon>Bacteria</taxon>
        <taxon>Bacillati</taxon>
        <taxon>Actinomycetota</taxon>
        <taxon>Actinomycetes</taxon>
        <taxon>Geodermatophilales</taxon>
        <taxon>Geodermatophilaceae</taxon>
        <taxon>Geodermatophilus</taxon>
    </lineage>
</organism>
<dbReference type="InterPro" id="IPR038765">
    <property type="entry name" value="Papain-like_cys_pep_sf"/>
</dbReference>
<feature type="compositionally biased region" description="Low complexity" evidence="5">
    <location>
        <begin position="37"/>
        <end position="49"/>
    </location>
</feature>
<feature type="domain" description="NlpC/P60" evidence="6">
    <location>
        <begin position="360"/>
        <end position="479"/>
    </location>
</feature>
<dbReference type="EMBL" id="JBHSGR010000033">
    <property type="protein sequence ID" value="MFC4696007.1"/>
    <property type="molecule type" value="Genomic_DNA"/>
</dbReference>
<sequence length="639" mass="64675">MPAPRTPAPARTTAPSRTASPRTAPRRELTAREAEALRALLAARAATGAPVPPRRTGTTAQKTEKRRKQPARRRPAARTPRGRGPWRTRLRVVGLATLLVPVLTVLLAPATSAPGSATVAPGAAGLALAARSTLLQDADAYRRLQGEVATRRAELQAAVEAEQAARAAVAAEQVTVGSAAADLYRASAQTRMPVLGLSAAAPATTGDVLYRQALADRAAQERETAVVRAERAAAAAAAAAARVAAALAAAAAAAAHARTVLAGVRATVDDLGLDVSAQLAALDTVPAAGTQQERNTAALQRWQGHLAGLASAGVEPPSAAELADPATLPDGFSPALDAAGQAVPGVAWAVVGNRPVTVLPAETVAAVSSALSRLGRPYAAGATGPDAFDCGGLTASAWLLAGYDLPAGAAEQWAAATVVPASQLQVGDLVVSDGGADVALYLGDGEVLGASAATYQVGVRSMPADARAVRVTLPAPATPNAPLPASASGRGACGAPPAPVGPVSPAWGGWSNGRIPAEALCPIARGHALRCDAAAGYAALARAYEAAFGSPLCVTDSYRSMAAQVDAFRRKPALAAVPGTSNHGWALAVDLCGGVNVAGTPQWTWMTEHAGRFGFVNPDWARPGGEKPEPWHWEFGHLA</sequence>
<protein>
    <submittedName>
        <fullName evidence="7">NlpC/P60 family protein</fullName>
    </submittedName>
</protein>
<evidence type="ECO:0000256" key="2">
    <source>
        <dbReference type="ARBA" id="ARBA00022670"/>
    </source>
</evidence>
<dbReference type="PANTHER" id="PTHR47359">
    <property type="entry name" value="PEPTIDOGLYCAN DL-ENDOPEPTIDASE CWLO"/>
    <property type="match status" value="1"/>
</dbReference>
<keyword evidence="4" id="KW-0788">Thiol protease</keyword>
<dbReference type="InterPro" id="IPR009045">
    <property type="entry name" value="Zn_M74/Hedgehog-like"/>
</dbReference>
<evidence type="ECO:0000256" key="3">
    <source>
        <dbReference type="ARBA" id="ARBA00022801"/>
    </source>
</evidence>
<accession>A0ABV9LRR6</accession>
<evidence type="ECO:0000313" key="8">
    <source>
        <dbReference type="Proteomes" id="UP001596025"/>
    </source>
</evidence>
<dbReference type="Proteomes" id="UP001596025">
    <property type="component" value="Unassembled WGS sequence"/>
</dbReference>
<evidence type="ECO:0000259" key="6">
    <source>
        <dbReference type="PROSITE" id="PS51935"/>
    </source>
</evidence>
<feature type="compositionally biased region" description="Low complexity" evidence="5">
    <location>
        <begin position="8"/>
        <end position="23"/>
    </location>
</feature>
<dbReference type="RefSeq" id="WP_387993912.1">
    <property type="nucleotide sequence ID" value="NZ_JBHSGR010000033.1"/>
</dbReference>
<dbReference type="InterPro" id="IPR051794">
    <property type="entry name" value="PG_Endopeptidase_C40"/>
</dbReference>
<feature type="region of interest" description="Disordered" evidence="5">
    <location>
        <begin position="1"/>
        <end position="85"/>
    </location>
</feature>
<dbReference type="PROSITE" id="PS51935">
    <property type="entry name" value="NLPC_P60"/>
    <property type="match status" value="1"/>
</dbReference>
<dbReference type="InterPro" id="IPR003709">
    <property type="entry name" value="VanY-like_core_dom"/>
</dbReference>
<keyword evidence="3" id="KW-0378">Hydrolase</keyword>
<dbReference type="PANTHER" id="PTHR47359:SF3">
    <property type="entry name" value="NLP_P60 DOMAIN-CONTAINING PROTEIN-RELATED"/>
    <property type="match status" value="1"/>
</dbReference>